<dbReference type="EMBL" id="JAHSPG010000001">
    <property type="protein sequence ID" value="MBV4356126.1"/>
    <property type="molecule type" value="Genomic_DNA"/>
</dbReference>
<proteinExistence type="predicted"/>
<dbReference type="InterPro" id="IPR015996">
    <property type="entry name" value="UCP028451"/>
</dbReference>
<dbReference type="PANTHER" id="PTHR36452">
    <property type="entry name" value="CHROMOSOME 12, WHOLE GENOME SHOTGUN SEQUENCE"/>
    <property type="match status" value="1"/>
</dbReference>
<evidence type="ECO:0000313" key="2">
    <source>
        <dbReference type="Proteomes" id="UP000812270"/>
    </source>
</evidence>
<accession>A0A9E2S5H4</accession>
<evidence type="ECO:0000313" key="1">
    <source>
        <dbReference type="EMBL" id="MBV4356126.1"/>
    </source>
</evidence>
<name>A0A9E2S5H4_9BACT</name>
<dbReference type="PIRSF" id="PIRSF028451">
    <property type="entry name" value="UCP028451"/>
    <property type="match status" value="1"/>
</dbReference>
<protein>
    <submittedName>
        <fullName evidence="1">DUF2461 domain-containing protein</fullName>
    </submittedName>
</protein>
<dbReference type="Proteomes" id="UP000812270">
    <property type="component" value="Unassembled WGS sequence"/>
</dbReference>
<comment type="caution">
    <text evidence="1">The sequence shown here is derived from an EMBL/GenBank/DDBJ whole genome shotgun (WGS) entry which is preliminary data.</text>
</comment>
<sequence>MKTVIIQPSTLEFLQQLSKHNNREWFANHKTLYTAAYDNMTLFADALLMKMIMHDNIETLSGKKSLFRIYKDVRFSKEKTPYNIHWTGSFKRATKLLRGGYYYNIEPGNSFLAGGFWGPVPSDMKRIRDDIAYNTEGWDELLADKTFKKTFGKMHGEQLATAPRGYDKNHPAIELLRYKQFLLKHPFTDSEVTGNDFVQKANDVFKKMRPFLNLMSEILTTDANGEVNV</sequence>
<dbReference type="AlphaFoldDB" id="A0A9E2S5H4"/>
<keyword evidence="2" id="KW-1185">Reference proteome</keyword>
<organism evidence="1 2">
    <name type="scientific">Pinibacter aurantiacus</name>
    <dbReference type="NCBI Taxonomy" id="2851599"/>
    <lineage>
        <taxon>Bacteria</taxon>
        <taxon>Pseudomonadati</taxon>
        <taxon>Bacteroidota</taxon>
        <taxon>Chitinophagia</taxon>
        <taxon>Chitinophagales</taxon>
        <taxon>Chitinophagaceae</taxon>
        <taxon>Pinibacter</taxon>
    </lineage>
</organism>
<dbReference type="InterPro" id="IPR012808">
    <property type="entry name" value="CHP02453"/>
</dbReference>
<reference evidence="1" key="1">
    <citation type="submission" date="2021-06" db="EMBL/GenBank/DDBJ databases">
        <authorList>
            <person name="Huq M.A."/>
        </authorList>
    </citation>
    <scope>NUCLEOTIDE SEQUENCE</scope>
    <source>
        <strain evidence="1">MAH-26</strain>
    </source>
</reference>
<dbReference type="Pfam" id="PF09365">
    <property type="entry name" value="DUF2461"/>
    <property type="match status" value="1"/>
</dbReference>
<dbReference type="NCBIfam" id="TIGR02453">
    <property type="entry name" value="TIGR02453 family protein"/>
    <property type="match status" value="1"/>
</dbReference>
<dbReference type="PANTHER" id="PTHR36452:SF1">
    <property type="entry name" value="DUF2461 DOMAIN-CONTAINING PROTEIN"/>
    <property type="match status" value="1"/>
</dbReference>
<gene>
    <name evidence="1" type="ORF">KTO63_03135</name>
</gene>
<dbReference type="RefSeq" id="WP_217789660.1">
    <property type="nucleotide sequence ID" value="NZ_JAHSPG010000001.1"/>
</dbReference>